<evidence type="ECO:0000313" key="2">
    <source>
        <dbReference type="Proteomes" id="UP000000852"/>
    </source>
</evidence>
<name>C6Y261_PEDHD</name>
<dbReference type="PROSITE" id="PS51257">
    <property type="entry name" value="PROKAR_LIPOPROTEIN"/>
    <property type="match status" value="1"/>
</dbReference>
<keyword evidence="2" id="KW-1185">Reference proteome</keyword>
<evidence type="ECO:0000313" key="1">
    <source>
        <dbReference type="EMBL" id="ACU03054.1"/>
    </source>
</evidence>
<gene>
    <name evidence="1" type="ordered locus">Phep_0832</name>
</gene>
<protein>
    <recommendedName>
        <fullName evidence="3">Lipoprotein</fullName>
    </recommendedName>
</protein>
<evidence type="ECO:0008006" key="3">
    <source>
        <dbReference type="Google" id="ProtNLM"/>
    </source>
</evidence>
<dbReference type="AlphaFoldDB" id="C6Y261"/>
<organism evidence="1 2">
    <name type="scientific">Pedobacter heparinus (strain ATCC 13125 / DSM 2366 / CIP 104194 / JCM 7457 / NBRC 12017 / NCIMB 9290 / NRRL B-14731 / HIM 762-3)</name>
    <dbReference type="NCBI Taxonomy" id="485917"/>
    <lineage>
        <taxon>Bacteria</taxon>
        <taxon>Pseudomonadati</taxon>
        <taxon>Bacteroidota</taxon>
        <taxon>Sphingobacteriia</taxon>
        <taxon>Sphingobacteriales</taxon>
        <taxon>Sphingobacteriaceae</taxon>
        <taxon>Pedobacter</taxon>
    </lineage>
</organism>
<dbReference type="Proteomes" id="UP000000852">
    <property type="component" value="Chromosome"/>
</dbReference>
<dbReference type="EMBL" id="CP001681">
    <property type="protein sequence ID" value="ACU03054.1"/>
    <property type="molecule type" value="Genomic_DNA"/>
</dbReference>
<dbReference type="RefSeq" id="WP_012781000.1">
    <property type="nucleotide sequence ID" value="NC_013061.1"/>
</dbReference>
<reference evidence="1 2" key="1">
    <citation type="journal article" date="2009" name="Stand. Genomic Sci.">
        <title>Complete genome sequence of Pedobacter heparinus type strain (HIM 762-3).</title>
        <authorList>
            <person name="Han C."/>
            <person name="Spring S."/>
            <person name="Lapidus A."/>
            <person name="Del Rio T.G."/>
            <person name="Tice H."/>
            <person name="Copeland A."/>
            <person name="Cheng J.F."/>
            <person name="Lucas S."/>
            <person name="Chen F."/>
            <person name="Nolan M."/>
            <person name="Bruce D."/>
            <person name="Goodwin L."/>
            <person name="Pitluck S."/>
            <person name="Ivanova N."/>
            <person name="Mavromatis K."/>
            <person name="Mikhailova N."/>
            <person name="Pati A."/>
            <person name="Chen A."/>
            <person name="Palaniappan K."/>
            <person name="Land M."/>
            <person name="Hauser L."/>
            <person name="Chang Y.J."/>
            <person name="Jeffries C.C."/>
            <person name="Saunders E."/>
            <person name="Chertkov O."/>
            <person name="Brettin T."/>
            <person name="Goker M."/>
            <person name="Rohde M."/>
            <person name="Bristow J."/>
            <person name="Eisen J.A."/>
            <person name="Markowitz V."/>
            <person name="Hugenholtz P."/>
            <person name="Kyrpides N.C."/>
            <person name="Klenk H.P."/>
            <person name="Detter J.C."/>
        </authorList>
    </citation>
    <scope>NUCLEOTIDE SEQUENCE [LARGE SCALE GENOMIC DNA]</scope>
    <source>
        <strain evidence="2">ATCC 13125 / DSM 2366 / CIP 104194 / JCM 7457 / NBRC 12017 / NCIMB 9290 / NRRL B-14731 / HIM 762-3</strain>
    </source>
</reference>
<accession>C6Y261</accession>
<dbReference type="HOGENOM" id="CLU_1593178_0_0_10"/>
<proteinExistence type="predicted"/>
<dbReference type="OrthoDB" id="756984at2"/>
<dbReference type="eggNOG" id="ENOG50349NJ">
    <property type="taxonomic scope" value="Bacteria"/>
</dbReference>
<sequence>MKRTLIQLAMLFTIVLISFSCKKKTEQEPKIEIDETNLTVCPEKGTCQYLFTEYADVSEQPAIFKSGDYRIFWSEVQSPGMTARIYVKAPMHSNTFLLGKADILDGRVELFTSCPACLTAPFKPVDGYVKGINLTPDRPADQTKWLLEIKIVSRIEGSPNLETLLIKQYFYPNFVYN</sequence>
<dbReference type="KEGG" id="phe:Phep_0832"/>